<feature type="region of interest" description="Disordered" evidence="1">
    <location>
        <begin position="41"/>
        <end position="62"/>
    </location>
</feature>
<protein>
    <submittedName>
        <fullName evidence="2">Uncharacterized protein</fullName>
    </submittedName>
</protein>
<proteinExistence type="predicted"/>
<keyword evidence="3" id="KW-1185">Reference proteome</keyword>
<dbReference type="Proteomes" id="UP001345827">
    <property type="component" value="Unassembled WGS sequence"/>
</dbReference>
<comment type="caution">
    <text evidence="2">The sequence shown here is derived from an EMBL/GenBank/DDBJ whole genome shotgun (WGS) entry which is preliminary data.</text>
</comment>
<name>A0AAV9Q7A2_9PEZI</name>
<evidence type="ECO:0000313" key="2">
    <source>
        <dbReference type="EMBL" id="KAK5534124.1"/>
    </source>
</evidence>
<accession>A0AAV9Q7A2</accession>
<dbReference type="AlphaFoldDB" id="A0AAV9Q7A2"/>
<reference evidence="2 3" key="1">
    <citation type="submission" date="2023-06" db="EMBL/GenBank/DDBJ databases">
        <title>Black Yeasts Isolated from many extreme environments.</title>
        <authorList>
            <person name="Coleine C."/>
            <person name="Stajich J.E."/>
            <person name="Selbmann L."/>
        </authorList>
    </citation>
    <scope>NUCLEOTIDE SEQUENCE [LARGE SCALE GENOMIC DNA]</scope>
    <source>
        <strain evidence="2 3">CCFEE 5887</strain>
    </source>
</reference>
<evidence type="ECO:0000313" key="3">
    <source>
        <dbReference type="Proteomes" id="UP001345827"/>
    </source>
</evidence>
<gene>
    <name evidence="2" type="ORF">LTR25_007104</name>
</gene>
<organism evidence="2 3">
    <name type="scientific">Vermiconidia calcicola</name>
    <dbReference type="NCBI Taxonomy" id="1690605"/>
    <lineage>
        <taxon>Eukaryota</taxon>
        <taxon>Fungi</taxon>
        <taxon>Dikarya</taxon>
        <taxon>Ascomycota</taxon>
        <taxon>Pezizomycotina</taxon>
        <taxon>Dothideomycetes</taxon>
        <taxon>Dothideomycetidae</taxon>
        <taxon>Mycosphaerellales</taxon>
        <taxon>Extremaceae</taxon>
        <taxon>Vermiconidia</taxon>
    </lineage>
</organism>
<dbReference type="EMBL" id="JAXLQG010000012">
    <property type="protein sequence ID" value="KAK5534124.1"/>
    <property type="molecule type" value="Genomic_DNA"/>
</dbReference>
<evidence type="ECO:0000256" key="1">
    <source>
        <dbReference type="SAM" id="MobiDB-lite"/>
    </source>
</evidence>
<sequence>MSVKIEGLDEVPLQKAARFDGLSKEDTADIFDDLVECDGEDESEVHSPSITPTTERQRNRPFRPWKHPKFCESIWKVYPNANAHQV</sequence>